<gene>
    <name evidence="1" type="ORF">EVS81_05975</name>
</gene>
<dbReference type="OrthoDB" id="4091735at2"/>
<dbReference type="KEGG" id="ltr:EVS81_05975"/>
<proteinExistence type="predicted"/>
<dbReference type="Pfam" id="PF19952">
    <property type="entry name" value="DUF6414"/>
    <property type="match status" value="1"/>
</dbReference>
<sequence>MLKDFVYFDEEMVLKFASQLDGGQRTRSTERQSKGRRGRLSASLKGVGVEGSRESSEGVEVEFSDDPYAAFDRLVAAGSDRADELSWVEVNDPAVDLKGVGRGFTVLGEADFAVTPFSRVLGSKEQLRGLAQLSTLMSSFGPLMGQELTSSSIDPVQVEGVSRLADSMGDQISVTGFFADSDWSVAGTLSSDVNIEDVDGPLEFVGKIVEVIPEGAHKSLMALPGLSLLSREQRRKMQNAPKEGDEENWISGPAIVLKFLAIYR</sequence>
<accession>A0A4P6KE22</accession>
<dbReference type="RefSeq" id="WP_130109581.1">
    <property type="nucleotide sequence ID" value="NZ_CP035806.1"/>
</dbReference>
<dbReference type="Proteomes" id="UP000289260">
    <property type="component" value="Chromosome"/>
</dbReference>
<evidence type="ECO:0000313" key="2">
    <source>
        <dbReference type="Proteomes" id="UP000289260"/>
    </source>
</evidence>
<dbReference type="EMBL" id="CP035806">
    <property type="protein sequence ID" value="QBE48443.1"/>
    <property type="molecule type" value="Genomic_DNA"/>
</dbReference>
<evidence type="ECO:0000313" key="1">
    <source>
        <dbReference type="EMBL" id="QBE48443.1"/>
    </source>
</evidence>
<name>A0A4P6KE22_9MICO</name>
<organism evidence="1 2">
    <name type="scientific">Leucobacter triazinivorans</name>
    <dbReference type="NCBI Taxonomy" id="1784719"/>
    <lineage>
        <taxon>Bacteria</taxon>
        <taxon>Bacillati</taxon>
        <taxon>Actinomycetota</taxon>
        <taxon>Actinomycetes</taxon>
        <taxon>Micrococcales</taxon>
        <taxon>Microbacteriaceae</taxon>
        <taxon>Leucobacter</taxon>
    </lineage>
</organism>
<protein>
    <submittedName>
        <fullName evidence="1">Uncharacterized protein</fullName>
    </submittedName>
</protein>
<dbReference type="AlphaFoldDB" id="A0A4P6KE22"/>
<dbReference type="InterPro" id="IPR045633">
    <property type="entry name" value="DUF6414"/>
</dbReference>
<keyword evidence="2" id="KW-1185">Reference proteome</keyword>
<reference evidence="1 2" key="1">
    <citation type="submission" date="2019-02" db="EMBL/GenBank/DDBJ databases">
        <authorList>
            <person name="Sun L."/>
            <person name="Pan D."/>
            <person name="Wu X."/>
        </authorList>
    </citation>
    <scope>NUCLEOTIDE SEQUENCE [LARGE SCALE GENOMIC DNA]</scope>
    <source>
        <strain evidence="1 2">JW-1</strain>
    </source>
</reference>